<dbReference type="Proteomes" id="UP001221142">
    <property type="component" value="Unassembled WGS sequence"/>
</dbReference>
<dbReference type="AlphaFoldDB" id="A0AAD7FCW2"/>
<evidence type="ECO:0000256" key="1">
    <source>
        <dbReference type="SAM" id="SignalP"/>
    </source>
</evidence>
<protein>
    <recommendedName>
        <fullName evidence="4">F-box domain-containing protein</fullName>
    </recommendedName>
</protein>
<feature type="signal peptide" evidence="1">
    <location>
        <begin position="1"/>
        <end position="18"/>
    </location>
</feature>
<dbReference type="EMBL" id="JARKIF010000022">
    <property type="protein sequence ID" value="KAJ7616494.1"/>
    <property type="molecule type" value="Genomic_DNA"/>
</dbReference>
<reference evidence="2" key="1">
    <citation type="submission" date="2023-03" db="EMBL/GenBank/DDBJ databases">
        <title>Massive genome expansion in bonnet fungi (Mycena s.s.) driven by repeated elements and novel gene families across ecological guilds.</title>
        <authorList>
            <consortium name="Lawrence Berkeley National Laboratory"/>
            <person name="Harder C.B."/>
            <person name="Miyauchi S."/>
            <person name="Viragh M."/>
            <person name="Kuo A."/>
            <person name="Thoen E."/>
            <person name="Andreopoulos B."/>
            <person name="Lu D."/>
            <person name="Skrede I."/>
            <person name="Drula E."/>
            <person name="Henrissat B."/>
            <person name="Morin E."/>
            <person name="Kohler A."/>
            <person name="Barry K."/>
            <person name="LaButti K."/>
            <person name="Morin E."/>
            <person name="Salamov A."/>
            <person name="Lipzen A."/>
            <person name="Mereny Z."/>
            <person name="Hegedus B."/>
            <person name="Baldrian P."/>
            <person name="Stursova M."/>
            <person name="Weitz H."/>
            <person name="Taylor A."/>
            <person name="Grigoriev I.V."/>
            <person name="Nagy L.G."/>
            <person name="Martin F."/>
            <person name="Kauserud H."/>
        </authorList>
    </citation>
    <scope>NUCLEOTIDE SEQUENCE</scope>
    <source>
        <strain evidence="2">9284</strain>
    </source>
</reference>
<gene>
    <name evidence="2" type="ORF">FB45DRAFT_1105685</name>
</gene>
<evidence type="ECO:0008006" key="4">
    <source>
        <dbReference type="Google" id="ProtNLM"/>
    </source>
</evidence>
<proteinExistence type="predicted"/>
<feature type="chain" id="PRO_5041923284" description="F-box domain-containing protein" evidence="1">
    <location>
        <begin position="19"/>
        <end position="518"/>
    </location>
</feature>
<sequence length="518" mass="58344">MFKHLPLLFAFAISAMLAGTSVHLRAPTLRDRILQPRAALPARPCPALSFAGALTVTPTASSSPRLVINAHSSSAFDEGSDRREENMTLTITIRRTARACDWDRFTFYARRVRSFKDAHVRRDISVVYDILASKFPNGAVFPRLETLDWFPIDSGLFHRVRVFLSPRLTRLHISLRWSGDFGIFDTLSAKCLALKNLHIGDGDSSMEIYPFICALQHLETLVVRCLDVKAFEHLSRLPRFRYLSIMFDTPGLLSSRSKDSPWFPALRALRCEFIDAAPNLLEQTGRSLVQLCVSSPSCQWPPTTPTKRHIQELYAALASHCTHMLLETLNVTKDRSCRAQLIDPAQLDLYVVSGDDLRKLFCLRNLVHVSLEHTIVDLDDAVALEMAQAWPCIELLAFPCDSLHRITLRMTLEGVSAFAEHCPLVRHLFILFDATSVPKSKLASGKKQCRASQNKLTSLDVAYSLIGTKKKEWQRVAEFLRLIFPALDHVEAMKPDSSASGHVLAMHRSWMKVSDAIR</sequence>
<accession>A0AAD7FCW2</accession>
<organism evidence="2 3">
    <name type="scientific">Roridomyces roridus</name>
    <dbReference type="NCBI Taxonomy" id="1738132"/>
    <lineage>
        <taxon>Eukaryota</taxon>
        <taxon>Fungi</taxon>
        <taxon>Dikarya</taxon>
        <taxon>Basidiomycota</taxon>
        <taxon>Agaricomycotina</taxon>
        <taxon>Agaricomycetes</taxon>
        <taxon>Agaricomycetidae</taxon>
        <taxon>Agaricales</taxon>
        <taxon>Marasmiineae</taxon>
        <taxon>Mycenaceae</taxon>
        <taxon>Roridomyces</taxon>
    </lineage>
</organism>
<keyword evidence="3" id="KW-1185">Reference proteome</keyword>
<evidence type="ECO:0000313" key="3">
    <source>
        <dbReference type="Proteomes" id="UP001221142"/>
    </source>
</evidence>
<comment type="caution">
    <text evidence="2">The sequence shown here is derived from an EMBL/GenBank/DDBJ whole genome shotgun (WGS) entry which is preliminary data.</text>
</comment>
<name>A0AAD7FCW2_9AGAR</name>
<keyword evidence="1" id="KW-0732">Signal</keyword>
<dbReference type="Gene3D" id="3.80.10.10">
    <property type="entry name" value="Ribonuclease Inhibitor"/>
    <property type="match status" value="1"/>
</dbReference>
<evidence type="ECO:0000313" key="2">
    <source>
        <dbReference type="EMBL" id="KAJ7616494.1"/>
    </source>
</evidence>
<dbReference type="InterPro" id="IPR032675">
    <property type="entry name" value="LRR_dom_sf"/>
</dbReference>